<dbReference type="Proteomes" id="UP000594220">
    <property type="component" value="Unplaced"/>
</dbReference>
<sequence>MEASQKPWTPTMLLLCFMCCTTILSMWLSNTSTTAMVMPIVEAVLQELVNAEEECEVISTSANTISEEKEPNGLSENHDLNPTQTQILVLPSNSRDLDLSTKYRYQSRHDHMVCKCLSLSISYAATIGGLTTIIGTSTSLIFLEHFNNHYPNAEVVNFGTWFLFSFPISLIMLVLTWFWMHWLFLGCNFKETCSVSKKKKTKREELSEKRIREEYEKLGNISYPEMVTGFFFILMTLLWFTREPGFVPGWSSFFEKKGYRTDATVSVFLGFLLFLIPAKKPCFGKREEDGENSADVNSMEPIITWKDFQKTMPWEIVVLVGGGYALAAGCKTSGLSTWIGRQMLSLSSLPYWAVTLLACILVSMVTEFVSNPATITIFLPILCSMSETLHINPLYTLIPVTMCISFAVMLPVGNPPNAIVFSYGHCQIKDMVKAGLGVNLIGLVVVLIAINTWGISLFQLNMFPDWARVSNVTGQL</sequence>
<feature type="transmembrane region" description="Helical" evidence="7">
    <location>
        <begin position="394"/>
        <end position="414"/>
    </location>
</feature>
<dbReference type="InterPro" id="IPR001898">
    <property type="entry name" value="SLC13A/DASS"/>
</dbReference>
<evidence type="ECO:0000256" key="2">
    <source>
        <dbReference type="ARBA" id="ARBA00006772"/>
    </source>
</evidence>
<keyword evidence="6" id="KW-0406">Ion transport</keyword>
<dbReference type="AlphaFoldDB" id="A0A7M4G2N4"/>
<dbReference type="OMA" id="VEASCAY"/>
<keyword evidence="6" id="KW-0813">Transport</keyword>
<keyword evidence="3 7" id="KW-0812">Transmembrane</keyword>
<feature type="transmembrane region" description="Helical" evidence="7">
    <location>
        <begin position="12"/>
        <end position="29"/>
    </location>
</feature>
<evidence type="ECO:0000256" key="7">
    <source>
        <dbReference type="SAM" id="Phobius"/>
    </source>
</evidence>
<reference evidence="8" key="2">
    <citation type="submission" date="2025-09" db="UniProtKB">
        <authorList>
            <consortium name="Ensembl"/>
        </authorList>
    </citation>
    <scope>IDENTIFICATION</scope>
</reference>
<dbReference type="Pfam" id="PF00939">
    <property type="entry name" value="Na_sulph_symp"/>
    <property type="match status" value="1"/>
</dbReference>
<name>A0A7M4G2N4_CROPO</name>
<evidence type="ECO:0000256" key="6">
    <source>
        <dbReference type="ARBA" id="ARBA00023201"/>
    </source>
</evidence>
<feature type="transmembrane region" description="Helical" evidence="7">
    <location>
        <begin position="218"/>
        <end position="239"/>
    </location>
</feature>
<dbReference type="PANTHER" id="PTHR10283:SF63">
    <property type="entry name" value="SOLUTE CARRIER FAMILY 13 MEMBER 4"/>
    <property type="match status" value="1"/>
</dbReference>
<evidence type="ECO:0000256" key="1">
    <source>
        <dbReference type="ARBA" id="ARBA00004141"/>
    </source>
</evidence>
<reference evidence="8" key="1">
    <citation type="submission" date="2025-08" db="UniProtKB">
        <authorList>
            <consortium name="Ensembl"/>
        </authorList>
    </citation>
    <scope>IDENTIFICATION</scope>
</reference>
<feature type="transmembrane region" description="Helical" evidence="7">
    <location>
        <begin position="161"/>
        <end position="180"/>
    </location>
</feature>
<keyword evidence="9" id="KW-1185">Reference proteome</keyword>
<protein>
    <submittedName>
        <fullName evidence="8">Solute carrier family 13 member 4</fullName>
    </submittedName>
</protein>
<evidence type="ECO:0000256" key="3">
    <source>
        <dbReference type="ARBA" id="ARBA00022692"/>
    </source>
</evidence>
<proteinExistence type="inferred from homology"/>
<organism evidence="8 9">
    <name type="scientific">Crocodylus porosus</name>
    <name type="common">Saltwater crocodile</name>
    <name type="synonym">Estuarine crocodile</name>
    <dbReference type="NCBI Taxonomy" id="8502"/>
    <lineage>
        <taxon>Eukaryota</taxon>
        <taxon>Metazoa</taxon>
        <taxon>Chordata</taxon>
        <taxon>Craniata</taxon>
        <taxon>Vertebrata</taxon>
        <taxon>Euteleostomi</taxon>
        <taxon>Archelosauria</taxon>
        <taxon>Archosauria</taxon>
        <taxon>Crocodylia</taxon>
        <taxon>Longirostres</taxon>
        <taxon>Crocodylidae</taxon>
        <taxon>Crocodylus</taxon>
    </lineage>
</organism>
<dbReference type="Ensembl" id="ENSCPRT00005030127.1">
    <property type="protein sequence ID" value="ENSCPRP00005025791.1"/>
    <property type="gene ID" value="ENSCPRG00005017885.1"/>
</dbReference>
<gene>
    <name evidence="8" type="primary">SLC13A4</name>
</gene>
<keyword evidence="6" id="KW-0915">Sodium</keyword>
<feature type="transmembrane region" description="Helical" evidence="7">
    <location>
        <begin position="116"/>
        <end position="141"/>
    </location>
</feature>
<dbReference type="GO" id="GO:0005886">
    <property type="term" value="C:plasma membrane"/>
    <property type="evidence" value="ECO:0007669"/>
    <property type="project" value="TreeGrafter"/>
</dbReference>
<dbReference type="GO" id="GO:0015370">
    <property type="term" value="F:solute:sodium symporter activity"/>
    <property type="evidence" value="ECO:0007669"/>
    <property type="project" value="UniProtKB-ARBA"/>
</dbReference>
<keyword evidence="4 7" id="KW-1133">Transmembrane helix</keyword>
<feature type="transmembrane region" description="Helical" evidence="7">
    <location>
        <begin position="434"/>
        <end position="458"/>
    </location>
</feature>
<evidence type="ECO:0000256" key="5">
    <source>
        <dbReference type="ARBA" id="ARBA00023136"/>
    </source>
</evidence>
<keyword evidence="6" id="KW-0739">Sodium transport</keyword>
<keyword evidence="5 7" id="KW-0472">Membrane</keyword>
<comment type="subcellular location">
    <subcellularLocation>
        <location evidence="1">Membrane</location>
        <topology evidence="1">Multi-pass membrane protein</topology>
    </subcellularLocation>
</comment>
<accession>A0A7M4G2N4</accession>
<comment type="similarity">
    <text evidence="2">Belongs to the SLC13A/DASS transporter (TC 2.A.47) family. NADC subfamily.</text>
</comment>
<evidence type="ECO:0000313" key="8">
    <source>
        <dbReference type="Ensembl" id="ENSCPRP00005025791.1"/>
    </source>
</evidence>
<dbReference type="PANTHER" id="PTHR10283">
    <property type="entry name" value="SOLUTE CARRIER FAMILY 13 MEMBER"/>
    <property type="match status" value="1"/>
</dbReference>
<feature type="transmembrane region" description="Helical" evidence="7">
    <location>
        <begin position="351"/>
        <end position="382"/>
    </location>
</feature>
<feature type="transmembrane region" description="Helical" evidence="7">
    <location>
        <begin position="316"/>
        <end position="339"/>
    </location>
</feature>
<evidence type="ECO:0000313" key="9">
    <source>
        <dbReference type="Proteomes" id="UP000594220"/>
    </source>
</evidence>
<dbReference type="GeneTree" id="ENSGT01030000234550"/>
<evidence type="ECO:0000256" key="4">
    <source>
        <dbReference type="ARBA" id="ARBA00022989"/>
    </source>
</evidence>
<feature type="transmembrane region" description="Helical" evidence="7">
    <location>
        <begin position="259"/>
        <end position="276"/>
    </location>
</feature>